<keyword evidence="2" id="KW-1185">Reference proteome</keyword>
<reference evidence="1" key="1">
    <citation type="submission" date="2017-12" db="EMBL/GenBank/DDBJ databases">
        <title>Sequencing the genomes of 1000 Actinobacteria strains.</title>
        <authorList>
            <person name="Klenk H.-P."/>
        </authorList>
    </citation>
    <scope>NUCLEOTIDE SEQUENCE [LARGE SCALE GENOMIC DNA]</scope>
    <source>
        <strain evidence="1">DSM 44228</strain>
    </source>
</reference>
<dbReference type="RefSeq" id="WP_394378537.1">
    <property type="nucleotide sequence ID" value="NZ_CP171362.1"/>
</dbReference>
<evidence type="ECO:0000313" key="2">
    <source>
        <dbReference type="Proteomes" id="UP000233786"/>
    </source>
</evidence>
<dbReference type="EMBL" id="PJNB01000001">
    <property type="protein sequence ID" value="PKW13831.1"/>
    <property type="molecule type" value="Genomic_DNA"/>
</dbReference>
<comment type="caution">
    <text evidence="1">The sequence shown here is derived from an EMBL/GenBank/DDBJ whole genome shotgun (WGS) entry which is preliminary data.</text>
</comment>
<sequence length="88" mass="8977">MISAPAAVSFSGVQTGCSVRGKLVGDVLLGGGWLGVLRLAEGSADGVPLGVGKVGLLLGGLHRGIPRKLRQHLVHPPTTRRCAGDRAM</sequence>
<organism evidence="1 2">
    <name type="scientific">Saccharopolyspora spinosa</name>
    <dbReference type="NCBI Taxonomy" id="60894"/>
    <lineage>
        <taxon>Bacteria</taxon>
        <taxon>Bacillati</taxon>
        <taxon>Actinomycetota</taxon>
        <taxon>Actinomycetes</taxon>
        <taxon>Pseudonocardiales</taxon>
        <taxon>Pseudonocardiaceae</taxon>
        <taxon>Saccharopolyspora</taxon>
    </lineage>
</organism>
<protein>
    <submittedName>
        <fullName evidence="1">Uncharacterized protein</fullName>
    </submittedName>
</protein>
<accession>A0A2N3XT84</accession>
<gene>
    <name evidence="1" type="ORF">A8926_1395</name>
</gene>
<dbReference type="AlphaFoldDB" id="A0A2N3XT84"/>
<dbReference type="Proteomes" id="UP000233786">
    <property type="component" value="Unassembled WGS sequence"/>
</dbReference>
<evidence type="ECO:0000313" key="1">
    <source>
        <dbReference type="EMBL" id="PKW13831.1"/>
    </source>
</evidence>
<name>A0A2N3XT84_SACSN</name>
<proteinExistence type="predicted"/>